<dbReference type="OrthoDB" id="2413923at2"/>
<proteinExistence type="predicted"/>
<dbReference type="Proteomes" id="UP000297598">
    <property type="component" value="Unassembled WGS sequence"/>
</dbReference>
<name>A0A380FWS7_9STAP</name>
<evidence type="ECO:0000313" key="1">
    <source>
        <dbReference type="EMBL" id="SUM43185.1"/>
    </source>
</evidence>
<evidence type="ECO:0000313" key="2">
    <source>
        <dbReference type="EMBL" id="TGE19129.1"/>
    </source>
</evidence>
<dbReference type="RefSeq" id="WP_103298977.1">
    <property type="nucleotide sequence ID" value="NZ_PPQT01000142.1"/>
</dbReference>
<dbReference type="EMBL" id="SRLS01000002">
    <property type="protein sequence ID" value="TGE19129.1"/>
    <property type="molecule type" value="Genomic_DNA"/>
</dbReference>
<evidence type="ECO:0000313" key="3">
    <source>
        <dbReference type="Proteomes" id="UP000254047"/>
    </source>
</evidence>
<organism evidence="1 3">
    <name type="scientific">Staphylococcus petrasii</name>
    <dbReference type="NCBI Taxonomy" id="1276936"/>
    <lineage>
        <taxon>Bacteria</taxon>
        <taxon>Bacillati</taxon>
        <taxon>Bacillota</taxon>
        <taxon>Bacilli</taxon>
        <taxon>Bacillales</taxon>
        <taxon>Staphylococcaceae</taxon>
        <taxon>Staphylococcus</taxon>
    </lineage>
</organism>
<reference evidence="1 3" key="1">
    <citation type="submission" date="2018-06" db="EMBL/GenBank/DDBJ databases">
        <authorList>
            <consortium name="Pathogen Informatics"/>
            <person name="Doyle S."/>
        </authorList>
    </citation>
    <scope>NUCLEOTIDE SEQUENCE [LARGE SCALE GENOMIC DNA]</scope>
    <source>
        <strain evidence="1 3">NCTC13830</strain>
    </source>
</reference>
<sequence length="122" mass="14680">MTNSQLPINYQHNLIELLTLIEKIKYYYFMEPKLLIQAIEQFNITTNTYYSEANIQQHEHNANPTLLLSSASPFTTYQNLLHSLHQQPLHHFQQGELLYDLHERHRRIYQTYITIQSMFNEL</sequence>
<dbReference type="EMBL" id="UHDO01000001">
    <property type="protein sequence ID" value="SUM43185.1"/>
    <property type="molecule type" value="Genomic_DNA"/>
</dbReference>
<evidence type="ECO:0000313" key="4">
    <source>
        <dbReference type="Proteomes" id="UP000297598"/>
    </source>
</evidence>
<protein>
    <submittedName>
        <fullName evidence="1">Uncharacterized protein</fullName>
    </submittedName>
</protein>
<dbReference type="AlphaFoldDB" id="A0A380FWS7"/>
<dbReference type="Proteomes" id="UP000254047">
    <property type="component" value="Unassembled WGS sequence"/>
</dbReference>
<accession>A0A380FWS7</accession>
<gene>
    <name evidence="2" type="ORF">BJR09_01755</name>
    <name evidence="1" type="ORF">NCTC13830_00710</name>
</gene>
<reference evidence="2 4" key="2">
    <citation type="submission" date="2019-04" db="EMBL/GenBank/DDBJ databases">
        <title>Genomic characterization of Staphylococcus petrasii strains.</title>
        <authorList>
            <person name="Vrbovska V."/>
            <person name="Kovarovic V."/>
            <person name="Maslanova I."/>
            <person name="Indrakova A."/>
            <person name="Petras P."/>
            <person name="Sedo O."/>
            <person name="Svec P."/>
            <person name="Fisarova L."/>
            <person name="Sedlacek I."/>
            <person name="Doskar J."/>
            <person name="Pantucek R."/>
        </authorList>
    </citation>
    <scope>NUCLEOTIDE SEQUENCE [LARGE SCALE GENOMIC DNA]</scope>
    <source>
        <strain evidence="2 4">P5404</strain>
    </source>
</reference>
<keyword evidence="4" id="KW-1185">Reference proteome</keyword>